<evidence type="ECO:0000256" key="1">
    <source>
        <dbReference type="ARBA" id="ARBA00004141"/>
    </source>
</evidence>
<reference evidence="7 8" key="1">
    <citation type="journal article" date="2013" name="Nature">
        <title>Anaerobic oxidation of methane coupled to nitrate reduction in a novel archaeal lineage.</title>
        <authorList>
            <person name="Haroon M.F."/>
            <person name="Hu S."/>
            <person name="Shi Y."/>
            <person name="Imelfort M."/>
            <person name="Keller J."/>
            <person name="Hugenholtz P."/>
            <person name="Yuan Z."/>
            <person name="Tyson G.W."/>
        </authorList>
    </citation>
    <scope>NUCLEOTIDE SEQUENCE [LARGE SCALE GENOMIC DNA]</scope>
    <source>
        <strain evidence="7 8">ANME-2d</strain>
    </source>
</reference>
<accession>A0A062V4C8</accession>
<keyword evidence="4 5" id="KW-0472">Membrane</keyword>
<sequence length="197" mass="21316">MDLVEKVKGFLMEPTKTFDASKEDTLGEALKYYITLAAIYSAISALLFAFVFTMSGSMMGFGDLGRMFGVGAGIAGAIAIFLMVWIFLIIGIFIIGAIVHIFVYIVGGRKGITQTIKAFMYGQTPVLLFGWIPLIGPIAGIWALVLEVLGIRQLHELTTGRAILAVLLPIIIIMVIIFIAVFAAFMFTIDSTGGMGY</sequence>
<dbReference type="EMBL" id="JMIY01000005">
    <property type="protein sequence ID" value="KCZ71423.1"/>
    <property type="molecule type" value="Genomic_DNA"/>
</dbReference>
<feature type="domain" description="Yip1" evidence="6">
    <location>
        <begin position="9"/>
        <end position="178"/>
    </location>
</feature>
<dbReference type="OrthoDB" id="112431at2157"/>
<feature type="transmembrane region" description="Helical" evidence="5">
    <location>
        <begin position="126"/>
        <end position="150"/>
    </location>
</feature>
<evidence type="ECO:0000256" key="5">
    <source>
        <dbReference type="SAM" id="Phobius"/>
    </source>
</evidence>
<evidence type="ECO:0000313" key="8">
    <source>
        <dbReference type="Proteomes" id="UP000027153"/>
    </source>
</evidence>
<evidence type="ECO:0000259" key="6">
    <source>
        <dbReference type="Pfam" id="PF04893"/>
    </source>
</evidence>
<gene>
    <name evidence="7" type="ORF">ANME2D_02153</name>
</gene>
<dbReference type="RefSeq" id="WP_052368801.1">
    <property type="nucleotide sequence ID" value="NZ_JMIY01000005.1"/>
</dbReference>
<keyword evidence="2 5" id="KW-0812">Transmembrane</keyword>
<evidence type="ECO:0000256" key="4">
    <source>
        <dbReference type="ARBA" id="ARBA00023136"/>
    </source>
</evidence>
<evidence type="ECO:0000256" key="3">
    <source>
        <dbReference type="ARBA" id="ARBA00022989"/>
    </source>
</evidence>
<feature type="transmembrane region" description="Helical" evidence="5">
    <location>
        <begin position="73"/>
        <end position="106"/>
    </location>
</feature>
<evidence type="ECO:0000256" key="2">
    <source>
        <dbReference type="ARBA" id="ARBA00022692"/>
    </source>
</evidence>
<dbReference type="InterPro" id="IPR006977">
    <property type="entry name" value="Yip1_dom"/>
</dbReference>
<evidence type="ECO:0000313" key="7">
    <source>
        <dbReference type="EMBL" id="KCZ71423.1"/>
    </source>
</evidence>
<comment type="caution">
    <text evidence="7">The sequence shown here is derived from an EMBL/GenBank/DDBJ whole genome shotgun (WGS) entry which is preliminary data.</text>
</comment>
<dbReference type="AlphaFoldDB" id="A0A062V4C8"/>
<dbReference type="Pfam" id="PF04893">
    <property type="entry name" value="Yip1"/>
    <property type="match status" value="1"/>
</dbReference>
<name>A0A062V4C8_9EURY</name>
<organism evidence="7 8">
    <name type="scientific">Candidatus Methanoperedens nitratireducens</name>
    <dbReference type="NCBI Taxonomy" id="1392998"/>
    <lineage>
        <taxon>Archaea</taxon>
        <taxon>Methanobacteriati</taxon>
        <taxon>Methanobacteriota</taxon>
        <taxon>Stenosarchaea group</taxon>
        <taxon>Methanomicrobia</taxon>
        <taxon>Methanosarcinales</taxon>
        <taxon>ANME-2 cluster</taxon>
        <taxon>Candidatus Methanoperedentaceae</taxon>
        <taxon>Candidatus Methanoperedens</taxon>
    </lineage>
</organism>
<dbReference type="GO" id="GO:0016020">
    <property type="term" value="C:membrane"/>
    <property type="evidence" value="ECO:0007669"/>
    <property type="project" value="UniProtKB-SubCell"/>
</dbReference>
<feature type="transmembrane region" description="Helical" evidence="5">
    <location>
        <begin position="32"/>
        <end position="52"/>
    </location>
</feature>
<proteinExistence type="predicted"/>
<protein>
    <recommendedName>
        <fullName evidence="6">Yip1 domain-containing protein</fullName>
    </recommendedName>
</protein>
<feature type="transmembrane region" description="Helical" evidence="5">
    <location>
        <begin position="162"/>
        <end position="189"/>
    </location>
</feature>
<keyword evidence="3 5" id="KW-1133">Transmembrane helix</keyword>
<keyword evidence="8" id="KW-1185">Reference proteome</keyword>
<comment type="subcellular location">
    <subcellularLocation>
        <location evidence="1">Membrane</location>
        <topology evidence="1">Multi-pass membrane protein</topology>
    </subcellularLocation>
</comment>
<dbReference type="Proteomes" id="UP000027153">
    <property type="component" value="Unassembled WGS sequence"/>
</dbReference>